<name>A0A7S4MHX2_9EUKA</name>
<dbReference type="Gene3D" id="3.30.1520.10">
    <property type="entry name" value="Phox-like domain"/>
    <property type="match status" value="1"/>
</dbReference>
<evidence type="ECO:0008006" key="2">
    <source>
        <dbReference type="Google" id="ProtNLM"/>
    </source>
</evidence>
<gene>
    <name evidence="1" type="ORF">VSP0166_LOCUS10323</name>
</gene>
<evidence type="ECO:0000313" key="1">
    <source>
        <dbReference type="EMBL" id="CAE2223944.1"/>
    </source>
</evidence>
<dbReference type="AlphaFoldDB" id="A0A7S4MHX2"/>
<dbReference type="EMBL" id="HBKP01014515">
    <property type="protein sequence ID" value="CAE2223944.1"/>
    <property type="molecule type" value="Transcribed_RNA"/>
</dbReference>
<dbReference type="SUPFAM" id="SSF64268">
    <property type="entry name" value="PX domain"/>
    <property type="match status" value="1"/>
</dbReference>
<dbReference type="InterPro" id="IPR036871">
    <property type="entry name" value="PX_dom_sf"/>
</dbReference>
<reference evidence="1" key="1">
    <citation type="submission" date="2021-01" db="EMBL/GenBank/DDBJ databases">
        <authorList>
            <person name="Corre E."/>
            <person name="Pelletier E."/>
            <person name="Niang G."/>
            <person name="Scheremetjew M."/>
            <person name="Finn R."/>
            <person name="Kale V."/>
            <person name="Holt S."/>
            <person name="Cochrane G."/>
            <person name="Meng A."/>
            <person name="Brown T."/>
            <person name="Cohen L."/>
        </authorList>
    </citation>
    <scope>NUCLEOTIDE SEQUENCE</scope>
    <source>
        <strain evidence="1">DIVA3 518/3/11/1/6</strain>
    </source>
</reference>
<accession>A0A7S4MHX2</accession>
<dbReference type="GO" id="GO:0035091">
    <property type="term" value="F:phosphatidylinositol binding"/>
    <property type="evidence" value="ECO:0007669"/>
    <property type="project" value="InterPro"/>
</dbReference>
<proteinExistence type="predicted"/>
<sequence length="176" mass="19868">MFLNRSSVKSTLIHHPQPIKPPPVAFIPFLSSSLSSPRQTVSMDNDNENISVGNVCSNVFIELGRPLYSFSFSLFSISHGQRRLLSSHKIVKSFDELQTMHNAIVKDVGSSDDLPNFPTTTWLSYSTRLEVLKQRQAFLKEYFVSLISCKAFLSCHKAHKHLNIPSRASEYLLQLG</sequence>
<organism evidence="1">
    <name type="scientific">Vannella robusta</name>
    <dbReference type="NCBI Taxonomy" id="1487602"/>
    <lineage>
        <taxon>Eukaryota</taxon>
        <taxon>Amoebozoa</taxon>
        <taxon>Discosea</taxon>
        <taxon>Flabellinia</taxon>
        <taxon>Vannellidae</taxon>
        <taxon>Vannella</taxon>
    </lineage>
</organism>
<protein>
    <recommendedName>
        <fullName evidence="2">PX domain-containing protein</fullName>
    </recommendedName>
</protein>